<dbReference type="PANTHER" id="PTHR39490:SF8">
    <property type="entry name" value="ZINC FINGER FYVE DOMAIN-CONTAINING PROTEIN 21"/>
    <property type="match status" value="1"/>
</dbReference>
<dbReference type="OrthoDB" id="13570at2759"/>
<keyword evidence="8" id="KW-1185">Reference proteome</keyword>
<dbReference type="PROSITE" id="PS50178">
    <property type="entry name" value="ZF_FYVE"/>
    <property type="match status" value="1"/>
</dbReference>
<feature type="compositionally biased region" description="Polar residues" evidence="5">
    <location>
        <begin position="37"/>
        <end position="46"/>
    </location>
</feature>
<feature type="region of interest" description="Disordered" evidence="5">
    <location>
        <begin position="1"/>
        <end position="47"/>
    </location>
</feature>
<keyword evidence="3" id="KW-0862">Zinc</keyword>
<feature type="compositionally biased region" description="Acidic residues" evidence="5">
    <location>
        <begin position="297"/>
        <end position="323"/>
    </location>
</feature>
<proteinExistence type="predicted"/>
<evidence type="ECO:0000259" key="6">
    <source>
        <dbReference type="PROSITE" id="PS50178"/>
    </source>
</evidence>
<evidence type="ECO:0000256" key="4">
    <source>
        <dbReference type="PROSITE-ProRule" id="PRU00091"/>
    </source>
</evidence>
<dbReference type="InterPro" id="IPR011011">
    <property type="entry name" value="Znf_FYVE_PHD"/>
</dbReference>
<dbReference type="InterPro" id="IPR052113">
    <property type="entry name" value="FYVE-type_Zinc_Finger"/>
</dbReference>
<dbReference type="InterPro" id="IPR000306">
    <property type="entry name" value="Znf_FYVE"/>
</dbReference>
<evidence type="ECO:0000256" key="3">
    <source>
        <dbReference type="ARBA" id="ARBA00022833"/>
    </source>
</evidence>
<dbReference type="VEuPathDB" id="AmoebaDB:ACA1_227750"/>
<organism evidence="7 8">
    <name type="scientific">Acanthamoeba castellanii (strain ATCC 30010 / Neff)</name>
    <dbReference type="NCBI Taxonomy" id="1257118"/>
    <lineage>
        <taxon>Eukaryota</taxon>
        <taxon>Amoebozoa</taxon>
        <taxon>Discosea</taxon>
        <taxon>Longamoebia</taxon>
        <taxon>Centramoebida</taxon>
        <taxon>Acanthamoebidae</taxon>
        <taxon>Acanthamoeba</taxon>
    </lineage>
</organism>
<sequence length="362" mass="41004">MGAVYSSPRRAQPQAPPHFPTKGLEFVKPKPELSPVSPKTTTTNKSAPIYMPSQKLLQSLDTLPENKAQMMTAAISTSWTNALSDEDLSSRFSHLVTSEALNPWWKQDAAACECHACKAKFSTFRRKHHCRRCGEIFCYACTKQRMSLPHLNYGRTPTLKTGIMVKYYAQETHGLRSKIMHMKLSFQDEDQLRLSWRSLDRVVETTSIDFHTINGIISGPSNSSFASHALPSTEDVIEDLFFTLKLEDGTELYFETITPLQKKEEWIAALQECVLQYQNKETRIRQVAQLQNKLNASDEDSDDEEDVDSEVETEEDQDQDEDLSNMGGLPCLAVTFPDELMGPNGSAVSTRRDILNRRRPSF</sequence>
<dbReference type="Proteomes" id="UP000011083">
    <property type="component" value="Unassembled WGS sequence"/>
</dbReference>
<reference evidence="7 8" key="1">
    <citation type="journal article" date="2013" name="Genome Biol.">
        <title>Genome of Acanthamoeba castellanii highlights extensive lateral gene transfer and early evolution of tyrosine kinase signaling.</title>
        <authorList>
            <person name="Clarke M."/>
            <person name="Lohan A.J."/>
            <person name="Liu B."/>
            <person name="Lagkouvardos I."/>
            <person name="Roy S."/>
            <person name="Zafar N."/>
            <person name="Bertelli C."/>
            <person name="Schilde C."/>
            <person name="Kianianmomeni A."/>
            <person name="Burglin T.R."/>
            <person name="Frech C."/>
            <person name="Turcotte B."/>
            <person name="Kopec K.O."/>
            <person name="Synnott J.M."/>
            <person name="Choo C."/>
            <person name="Paponov I."/>
            <person name="Finkler A."/>
            <person name="Soon Heng Tan C."/>
            <person name="Hutchins A.P."/>
            <person name="Weinmeier T."/>
            <person name="Rattei T."/>
            <person name="Chu J.S."/>
            <person name="Gimenez G."/>
            <person name="Irimia M."/>
            <person name="Rigden D.J."/>
            <person name="Fitzpatrick D.A."/>
            <person name="Lorenzo-Morales J."/>
            <person name="Bateman A."/>
            <person name="Chiu C.H."/>
            <person name="Tang P."/>
            <person name="Hegemann P."/>
            <person name="Fromm H."/>
            <person name="Raoult D."/>
            <person name="Greub G."/>
            <person name="Miranda-Saavedra D."/>
            <person name="Chen N."/>
            <person name="Nash P."/>
            <person name="Ginger M.L."/>
            <person name="Horn M."/>
            <person name="Schaap P."/>
            <person name="Caler L."/>
            <person name="Loftus B."/>
        </authorList>
    </citation>
    <scope>NUCLEOTIDE SEQUENCE [LARGE SCALE GENOMIC DNA]</scope>
    <source>
        <strain evidence="7 8">Neff</strain>
    </source>
</reference>
<dbReference type="KEGG" id="acan:ACA1_227750"/>
<dbReference type="PANTHER" id="PTHR39490">
    <property type="entry name" value="ARRESTIN DOMAIN-CONTAINING PROTEIN D"/>
    <property type="match status" value="1"/>
</dbReference>
<name>L8H7U5_ACACF</name>
<evidence type="ECO:0000313" key="7">
    <source>
        <dbReference type="EMBL" id="ELR21574.1"/>
    </source>
</evidence>
<dbReference type="EMBL" id="KB007901">
    <property type="protein sequence ID" value="ELR21574.1"/>
    <property type="molecule type" value="Genomic_DNA"/>
</dbReference>
<feature type="domain" description="FYVE-type" evidence="6">
    <location>
        <begin position="108"/>
        <end position="149"/>
    </location>
</feature>
<dbReference type="Gene3D" id="3.30.40.10">
    <property type="entry name" value="Zinc/RING finger domain, C3HC4 (zinc finger)"/>
    <property type="match status" value="1"/>
</dbReference>
<dbReference type="RefSeq" id="XP_004346519.1">
    <property type="nucleotide sequence ID" value="XM_004346469.1"/>
</dbReference>
<evidence type="ECO:0000256" key="1">
    <source>
        <dbReference type="ARBA" id="ARBA00022723"/>
    </source>
</evidence>
<keyword evidence="1" id="KW-0479">Metal-binding</keyword>
<protein>
    <submittedName>
        <fullName evidence="7">FYVE zinc finger domain containing protein</fullName>
    </submittedName>
</protein>
<dbReference type="SUPFAM" id="SSF57903">
    <property type="entry name" value="FYVE/PHD zinc finger"/>
    <property type="match status" value="1"/>
</dbReference>
<dbReference type="AlphaFoldDB" id="L8H7U5"/>
<dbReference type="GO" id="GO:0008270">
    <property type="term" value="F:zinc ion binding"/>
    <property type="evidence" value="ECO:0007669"/>
    <property type="project" value="UniProtKB-KW"/>
</dbReference>
<dbReference type="SMART" id="SM00064">
    <property type="entry name" value="FYVE"/>
    <property type="match status" value="1"/>
</dbReference>
<feature type="region of interest" description="Disordered" evidence="5">
    <location>
        <begin position="293"/>
        <end position="362"/>
    </location>
</feature>
<evidence type="ECO:0000313" key="8">
    <source>
        <dbReference type="Proteomes" id="UP000011083"/>
    </source>
</evidence>
<gene>
    <name evidence="7" type="ORF">ACA1_227750</name>
</gene>
<evidence type="ECO:0000256" key="5">
    <source>
        <dbReference type="SAM" id="MobiDB-lite"/>
    </source>
</evidence>
<dbReference type="InterPro" id="IPR013083">
    <property type="entry name" value="Znf_RING/FYVE/PHD"/>
</dbReference>
<evidence type="ECO:0000256" key="2">
    <source>
        <dbReference type="ARBA" id="ARBA00022771"/>
    </source>
</evidence>
<dbReference type="Pfam" id="PF01363">
    <property type="entry name" value="FYVE"/>
    <property type="match status" value="1"/>
</dbReference>
<dbReference type="GeneID" id="14922477"/>
<dbReference type="STRING" id="1257118.L8H7U5"/>
<dbReference type="InterPro" id="IPR017455">
    <property type="entry name" value="Znf_FYVE-rel"/>
</dbReference>
<accession>L8H7U5</accession>
<keyword evidence="2 4" id="KW-0863">Zinc-finger</keyword>